<evidence type="ECO:0000256" key="5">
    <source>
        <dbReference type="PROSITE-ProRule" id="PRU00221"/>
    </source>
</evidence>
<dbReference type="EMBL" id="SGPK01000350">
    <property type="protein sequence ID" value="THH04369.1"/>
    <property type="molecule type" value="Genomic_DNA"/>
</dbReference>
<dbReference type="Proteomes" id="UP000308199">
    <property type="component" value="Unassembled WGS sequence"/>
</dbReference>
<dbReference type="PANTHER" id="PTHR19854:SF15">
    <property type="entry name" value="TRANSDUCIN BETA-LIKE PROTEIN 3"/>
    <property type="match status" value="1"/>
</dbReference>
<dbReference type="InterPro" id="IPR013934">
    <property type="entry name" value="Utp13_C"/>
</dbReference>
<feature type="repeat" description="WD" evidence="5">
    <location>
        <begin position="536"/>
        <end position="577"/>
    </location>
</feature>
<name>A0A4S4KZI8_9AGAM</name>
<dbReference type="GO" id="GO:0032040">
    <property type="term" value="C:small-subunit processome"/>
    <property type="evidence" value="ECO:0007669"/>
    <property type="project" value="InterPro"/>
</dbReference>
<dbReference type="Pfam" id="PF08625">
    <property type="entry name" value="Utp13"/>
    <property type="match status" value="1"/>
</dbReference>
<evidence type="ECO:0000313" key="8">
    <source>
        <dbReference type="Proteomes" id="UP000308199"/>
    </source>
</evidence>
<dbReference type="PRINTS" id="PR00320">
    <property type="entry name" value="GPROTEINBRPT"/>
</dbReference>
<comment type="subcellular location">
    <subcellularLocation>
        <location evidence="1">Nucleus</location>
        <location evidence="1">Nucleolus</location>
    </subcellularLocation>
</comment>
<feature type="repeat" description="WD" evidence="5">
    <location>
        <begin position="333"/>
        <end position="364"/>
    </location>
</feature>
<dbReference type="InterPro" id="IPR036322">
    <property type="entry name" value="WD40_repeat_dom_sf"/>
</dbReference>
<feature type="repeat" description="WD" evidence="5">
    <location>
        <begin position="442"/>
        <end position="475"/>
    </location>
</feature>
<accession>A0A4S4KZI8</accession>
<keyword evidence="2 5" id="KW-0853">WD repeat</keyword>
<dbReference type="PANTHER" id="PTHR19854">
    <property type="entry name" value="TRANSDUCIN BETA-LIKE 3"/>
    <property type="match status" value="1"/>
</dbReference>
<evidence type="ECO:0000313" key="7">
    <source>
        <dbReference type="EMBL" id="THH04369.1"/>
    </source>
</evidence>
<protein>
    <recommendedName>
        <fullName evidence="6">U3 small nucleolar RNA-associated protein 13 C-terminal domain-containing protein</fullName>
    </recommendedName>
</protein>
<dbReference type="GO" id="GO:0000480">
    <property type="term" value="P:endonucleolytic cleavage in 5'-ETS of tricistronic rRNA transcript (SSU-rRNA, 5.8S rRNA, LSU-rRNA)"/>
    <property type="evidence" value="ECO:0007669"/>
    <property type="project" value="TreeGrafter"/>
</dbReference>
<comment type="caution">
    <text evidence="7">The sequence shown here is derived from an EMBL/GenBank/DDBJ whole genome shotgun (WGS) entry which is preliminary data.</text>
</comment>
<dbReference type="InterPro" id="IPR015943">
    <property type="entry name" value="WD40/YVTN_repeat-like_dom_sf"/>
</dbReference>
<dbReference type="PROSITE" id="PS50294">
    <property type="entry name" value="WD_REPEATS_REGION"/>
    <property type="match status" value="7"/>
</dbReference>
<feature type="domain" description="U3 small nucleolar RNA-associated protein 13 C-terminal" evidence="6">
    <location>
        <begin position="631"/>
        <end position="798"/>
    </location>
</feature>
<gene>
    <name evidence="7" type="ORF">EW145_g5570</name>
</gene>
<feature type="repeat" description="WD" evidence="5">
    <location>
        <begin position="494"/>
        <end position="535"/>
    </location>
</feature>
<evidence type="ECO:0000259" key="6">
    <source>
        <dbReference type="Pfam" id="PF08625"/>
    </source>
</evidence>
<dbReference type="Pfam" id="PF00400">
    <property type="entry name" value="WD40"/>
    <property type="match status" value="8"/>
</dbReference>
<keyword evidence="4" id="KW-0539">Nucleus</keyword>
<dbReference type="GO" id="GO:0000472">
    <property type="term" value="P:endonucleolytic cleavage to generate mature 5'-end of SSU-rRNA from (SSU-rRNA, 5.8S rRNA, LSU-rRNA)"/>
    <property type="evidence" value="ECO:0007669"/>
    <property type="project" value="TreeGrafter"/>
</dbReference>
<dbReference type="AlphaFoldDB" id="A0A4S4KZI8"/>
<dbReference type="InterPro" id="IPR001680">
    <property type="entry name" value="WD40_rpt"/>
</dbReference>
<dbReference type="Gene3D" id="2.130.10.10">
    <property type="entry name" value="YVTN repeat-like/Quinoprotein amine dehydrogenase"/>
    <property type="match status" value="3"/>
</dbReference>
<dbReference type="PROSITE" id="PS00678">
    <property type="entry name" value="WD_REPEATS_1"/>
    <property type="match status" value="3"/>
</dbReference>
<dbReference type="CDD" id="cd00200">
    <property type="entry name" value="WD40"/>
    <property type="match status" value="1"/>
</dbReference>
<evidence type="ECO:0000256" key="1">
    <source>
        <dbReference type="ARBA" id="ARBA00004604"/>
    </source>
</evidence>
<dbReference type="InterPro" id="IPR019775">
    <property type="entry name" value="WD40_repeat_CS"/>
</dbReference>
<dbReference type="GO" id="GO:0030686">
    <property type="term" value="C:90S preribosome"/>
    <property type="evidence" value="ECO:0007669"/>
    <property type="project" value="TreeGrafter"/>
</dbReference>
<evidence type="ECO:0000256" key="3">
    <source>
        <dbReference type="ARBA" id="ARBA00022737"/>
    </source>
</evidence>
<dbReference type="SMART" id="SM00320">
    <property type="entry name" value="WD40"/>
    <property type="match status" value="11"/>
</dbReference>
<dbReference type="SUPFAM" id="SSF50978">
    <property type="entry name" value="WD40 repeat-like"/>
    <property type="match status" value="2"/>
</dbReference>
<evidence type="ECO:0000256" key="4">
    <source>
        <dbReference type="ARBA" id="ARBA00023242"/>
    </source>
</evidence>
<keyword evidence="3" id="KW-0677">Repeat</keyword>
<dbReference type="GO" id="GO:0034511">
    <property type="term" value="F:U3 snoRNA binding"/>
    <property type="evidence" value="ECO:0007669"/>
    <property type="project" value="TreeGrafter"/>
</dbReference>
<feature type="repeat" description="WD" evidence="5">
    <location>
        <begin position="135"/>
        <end position="176"/>
    </location>
</feature>
<feature type="repeat" description="WD" evidence="5">
    <location>
        <begin position="33"/>
        <end position="74"/>
    </location>
</feature>
<feature type="repeat" description="WD" evidence="5">
    <location>
        <begin position="578"/>
        <end position="610"/>
    </location>
</feature>
<sequence>MLVFTASLSLHIYEDPLSVLSLEKTVRATRTISKAHEAPVHVCRVDPTSTLLASGSADGVVKVWDIQRGYITHVFKGHGGVVSALLFRFVRDTSAAITTEPTIHLISASMDTRLRVFDLSPAASRSGNGRPVTVLEGHVSVPRGLDITPDGRWLISGGRDSVALLWDFTGNDALVKTNKRRGEESKFLVPILARTIPILERIEAVGWVGEDNESLHFFTAGEKGIVRIWNANSGINLFKLSGEAKKDTEQRQEILDACHISTISSILSVHADHNILLHSLSSKSLTQQLIGFNDEIIGATFLSATNPDSHIAIAANSELIRVYSVEKNDARLLSGHTGIVLCLDHSVDRRILASGSKDKSARLWFYSNESLSWSCVALCEGHAGSVGAIALSRKMHGSGPGEDQPRFLFTGSQDRTIKMWGLPTFAEGDADEPHHCKSLVTHKVHEKDINSLDVSPNDRFLASGSQDRTAKIFEIAYNNGSGDARGVIRLLGTCKGHKRGVWAVKFGKAERVLATGSGDNSVKLWNLDDFSCVKTFEGHTNSVLQIEFFNQDLQLASTASDGLLRLWNIRTEECIATMDNHEDKVWAMAISSNESMIVTGAADSVVTFWKDCTKEQEHEHQVEHEKTVLREQDFMNYVTMKDYRNGISLALAMDQPGRLLSLFRQIMLQESYASTDASNRGSITGQSAVDAVLQNLPATELATLLRHTRDWNANAKTSLVAQTILNALFKLRTIDDFARAFDSGDVLVRVKNPTARRGDPVSLSELVQTMIPYTERHLARLDRLVQDSYILDYVLGEMDDGLIVDDEMDVDV</sequence>
<reference evidence="7 8" key="1">
    <citation type="submission" date="2019-02" db="EMBL/GenBank/DDBJ databases">
        <title>Genome sequencing of the rare red list fungi Phellinidium pouzarii.</title>
        <authorList>
            <person name="Buettner E."/>
            <person name="Kellner H."/>
        </authorList>
    </citation>
    <scope>NUCLEOTIDE SEQUENCE [LARGE SCALE GENOMIC DNA]</scope>
    <source>
        <strain evidence="7 8">DSM 108285</strain>
    </source>
</reference>
<dbReference type="OrthoDB" id="5414888at2759"/>
<keyword evidence="8" id="KW-1185">Reference proteome</keyword>
<proteinExistence type="predicted"/>
<dbReference type="PROSITE" id="PS50082">
    <property type="entry name" value="WD_REPEATS_2"/>
    <property type="match status" value="7"/>
</dbReference>
<evidence type="ECO:0000256" key="2">
    <source>
        <dbReference type="ARBA" id="ARBA00022574"/>
    </source>
</evidence>
<dbReference type="InterPro" id="IPR020472">
    <property type="entry name" value="WD40_PAC1"/>
</dbReference>
<organism evidence="7 8">
    <name type="scientific">Phellinidium pouzarii</name>
    <dbReference type="NCBI Taxonomy" id="167371"/>
    <lineage>
        <taxon>Eukaryota</taxon>
        <taxon>Fungi</taxon>
        <taxon>Dikarya</taxon>
        <taxon>Basidiomycota</taxon>
        <taxon>Agaricomycotina</taxon>
        <taxon>Agaricomycetes</taxon>
        <taxon>Hymenochaetales</taxon>
        <taxon>Hymenochaetaceae</taxon>
        <taxon>Phellinidium</taxon>
    </lineage>
</organism>